<dbReference type="InterPro" id="IPR029039">
    <property type="entry name" value="Flavoprotein-like_sf"/>
</dbReference>
<dbReference type="SUPFAM" id="SSF52218">
    <property type="entry name" value="Flavoproteins"/>
    <property type="match status" value="1"/>
</dbReference>
<dbReference type="Pfam" id="PF00258">
    <property type="entry name" value="Flavodoxin_1"/>
    <property type="match status" value="1"/>
</dbReference>
<dbReference type="PIRSF" id="PIRSF038996">
    <property type="entry name" value="FldA"/>
    <property type="match status" value="1"/>
</dbReference>
<organism evidence="10">
    <name type="scientific">uncultured Dysgonomonas sp</name>
    <dbReference type="NCBI Taxonomy" id="206096"/>
    <lineage>
        <taxon>Bacteria</taxon>
        <taxon>Pseudomonadati</taxon>
        <taxon>Bacteroidota</taxon>
        <taxon>Bacteroidia</taxon>
        <taxon>Bacteroidales</taxon>
        <taxon>Dysgonomonadaceae</taxon>
        <taxon>Dysgonomonas</taxon>
        <taxon>environmental samples</taxon>
    </lineage>
</organism>
<dbReference type="GO" id="GO:0010181">
    <property type="term" value="F:FMN binding"/>
    <property type="evidence" value="ECO:0007669"/>
    <property type="project" value="UniProtKB-UniRule"/>
</dbReference>
<evidence type="ECO:0000256" key="1">
    <source>
        <dbReference type="ARBA" id="ARBA00001917"/>
    </source>
</evidence>
<dbReference type="EMBL" id="FLUM01000003">
    <property type="protein sequence ID" value="SBW03011.1"/>
    <property type="molecule type" value="Genomic_DNA"/>
</dbReference>
<gene>
    <name evidence="10" type="primary">nifF</name>
    <name evidence="10" type="ORF">KL86DYS1_30462</name>
</gene>
<dbReference type="NCBIfam" id="NF006739">
    <property type="entry name" value="PRK09267.1-5"/>
    <property type="match status" value="1"/>
</dbReference>
<dbReference type="PANTHER" id="PTHR42809:SF1">
    <property type="entry name" value="FLAVODOXIN 1"/>
    <property type="match status" value="1"/>
</dbReference>
<evidence type="ECO:0000256" key="5">
    <source>
        <dbReference type="ARBA" id="ARBA00022643"/>
    </source>
</evidence>
<evidence type="ECO:0000256" key="3">
    <source>
        <dbReference type="ARBA" id="ARBA00022448"/>
    </source>
</evidence>
<dbReference type="PANTHER" id="PTHR42809">
    <property type="entry name" value="FLAVODOXIN 2"/>
    <property type="match status" value="1"/>
</dbReference>
<proteinExistence type="inferred from homology"/>
<evidence type="ECO:0000259" key="9">
    <source>
        <dbReference type="PROSITE" id="PS50902"/>
    </source>
</evidence>
<dbReference type="AlphaFoldDB" id="A0A212JU84"/>
<evidence type="ECO:0000313" key="10">
    <source>
        <dbReference type="EMBL" id="SBW03011.1"/>
    </source>
</evidence>
<comment type="similarity">
    <text evidence="2 8">Belongs to the flavodoxin family.</text>
</comment>
<dbReference type="NCBIfam" id="TIGR01752">
    <property type="entry name" value="flav_long"/>
    <property type="match status" value="1"/>
</dbReference>
<evidence type="ECO:0000256" key="2">
    <source>
        <dbReference type="ARBA" id="ARBA00005267"/>
    </source>
</evidence>
<dbReference type="InterPro" id="IPR008254">
    <property type="entry name" value="Flavodoxin/NO_synth"/>
</dbReference>
<keyword evidence="7" id="KW-0535">Nitrogen fixation</keyword>
<evidence type="ECO:0000256" key="8">
    <source>
        <dbReference type="PIRNR" id="PIRNR038996"/>
    </source>
</evidence>
<keyword evidence="3 8" id="KW-0813">Transport</keyword>
<dbReference type="InterPro" id="IPR001226">
    <property type="entry name" value="Flavodoxin_CS"/>
</dbReference>
<dbReference type="RefSeq" id="WP_296942323.1">
    <property type="nucleotide sequence ID" value="NZ_LT599032.1"/>
</dbReference>
<dbReference type="InterPro" id="IPR050619">
    <property type="entry name" value="Flavodoxin"/>
</dbReference>
<dbReference type="InterPro" id="IPR010086">
    <property type="entry name" value="Flavodoxin_lc"/>
</dbReference>
<keyword evidence="6 8" id="KW-0249">Electron transport</keyword>
<evidence type="ECO:0000256" key="6">
    <source>
        <dbReference type="ARBA" id="ARBA00022982"/>
    </source>
</evidence>
<protein>
    <recommendedName>
        <fullName evidence="8">Flavodoxin</fullName>
    </recommendedName>
</protein>
<accession>A0A212JU84</accession>
<keyword evidence="5 8" id="KW-0288">FMN</keyword>
<reference evidence="10" key="1">
    <citation type="submission" date="2016-04" db="EMBL/GenBank/DDBJ databases">
        <authorList>
            <person name="Evans L.H."/>
            <person name="Alamgir A."/>
            <person name="Owens N."/>
            <person name="Weber N.D."/>
            <person name="Virtaneva K."/>
            <person name="Barbian K."/>
            <person name="Babar A."/>
            <person name="Rosenke K."/>
        </authorList>
    </citation>
    <scope>NUCLEOTIDE SEQUENCE</scope>
    <source>
        <strain evidence="10">86-1</strain>
    </source>
</reference>
<sequence length="165" mass="17923">MSKIAIVYGSSTGATEAVAEKIQALFDDAALFNAESVSVDDLKPYDFLIFGASTTGVGDLQDDWEVLLPKVEKMDFAGKKVALFSLGDSASFSTSFAGAMYYIYKALKGKVEIVGSVSTDGYTFDESDAVIDGRFIGLALDEDNEYNETDARLTAWVEDLKKYLN</sequence>
<dbReference type="GO" id="GO:0009055">
    <property type="term" value="F:electron transfer activity"/>
    <property type="evidence" value="ECO:0007669"/>
    <property type="project" value="UniProtKB-UniRule"/>
</dbReference>
<dbReference type="Gene3D" id="3.40.50.360">
    <property type="match status" value="1"/>
</dbReference>
<name>A0A212JU84_9BACT</name>
<evidence type="ECO:0000256" key="7">
    <source>
        <dbReference type="ARBA" id="ARBA00023231"/>
    </source>
</evidence>
<comment type="function">
    <text evidence="8">Low-potential electron donor to a number of redox enzymes.</text>
</comment>
<dbReference type="InterPro" id="IPR001094">
    <property type="entry name" value="Flavdoxin-like"/>
</dbReference>
<dbReference type="PROSITE" id="PS00201">
    <property type="entry name" value="FLAVODOXIN"/>
    <property type="match status" value="1"/>
</dbReference>
<evidence type="ECO:0000256" key="4">
    <source>
        <dbReference type="ARBA" id="ARBA00022630"/>
    </source>
</evidence>
<comment type="cofactor">
    <cofactor evidence="1 8">
        <name>FMN</name>
        <dbReference type="ChEBI" id="CHEBI:58210"/>
    </cofactor>
</comment>
<feature type="domain" description="Flavodoxin-like" evidence="9">
    <location>
        <begin position="4"/>
        <end position="161"/>
    </location>
</feature>
<dbReference type="PRINTS" id="PR00369">
    <property type="entry name" value="FLAVODOXIN"/>
</dbReference>
<dbReference type="PROSITE" id="PS50902">
    <property type="entry name" value="FLAVODOXIN_LIKE"/>
    <property type="match status" value="1"/>
</dbReference>
<keyword evidence="4 8" id="KW-0285">Flavoprotein</keyword>